<evidence type="ECO:0000313" key="2">
    <source>
        <dbReference type="EMBL" id="WVZ94997.1"/>
    </source>
</evidence>
<feature type="compositionally biased region" description="Gly residues" evidence="1">
    <location>
        <begin position="122"/>
        <end position="131"/>
    </location>
</feature>
<sequence>MLVVFSSSFSPAGGLPRRRRGLQRLSEAQIRHGRRCLHLELGRSAGGRSVAGAECGRRGERGLRRSAGGAAGATLDGRGEGEELRGRARANGSIQGSGEAGPRENHHFGDPPKARLQSSGRPSGGGLGGRLGVPNMDQGFGWPGSGTQNEALLKILHKFYNKTFTGFSSFERTTSRM</sequence>
<evidence type="ECO:0000313" key="3">
    <source>
        <dbReference type="Proteomes" id="UP001341281"/>
    </source>
</evidence>
<accession>A0AAQ3URW4</accession>
<feature type="compositionally biased region" description="Basic and acidic residues" evidence="1">
    <location>
        <begin position="101"/>
        <end position="113"/>
    </location>
</feature>
<dbReference type="Proteomes" id="UP001341281">
    <property type="component" value="Chromosome 09"/>
</dbReference>
<evidence type="ECO:0000256" key="1">
    <source>
        <dbReference type="SAM" id="MobiDB-lite"/>
    </source>
</evidence>
<feature type="region of interest" description="Disordered" evidence="1">
    <location>
        <begin position="60"/>
        <end position="143"/>
    </location>
</feature>
<feature type="compositionally biased region" description="Basic and acidic residues" evidence="1">
    <location>
        <begin position="77"/>
        <end position="86"/>
    </location>
</feature>
<name>A0AAQ3URW4_PASNO</name>
<dbReference type="EMBL" id="CP144753">
    <property type="protein sequence ID" value="WVZ94997.1"/>
    <property type="molecule type" value="Genomic_DNA"/>
</dbReference>
<protein>
    <submittedName>
        <fullName evidence="2">Uncharacterized protein</fullName>
    </submittedName>
</protein>
<organism evidence="2 3">
    <name type="scientific">Paspalum notatum var. saurae</name>
    <dbReference type="NCBI Taxonomy" id="547442"/>
    <lineage>
        <taxon>Eukaryota</taxon>
        <taxon>Viridiplantae</taxon>
        <taxon>Streptophyta</taxon>
        <taxon>Embryophyta</taxon>
        <taxon>Tracheophyta</taxon>
        <taxon>Spermatophyta</taxon>
        <taxon>Magnoliopsida</taxon>
        <taxon>Liliopsida</taxon>
        <taxon>Poales</taxon>
        <taxon>Poaceae</taxon>
        <taxon>PACMAD clade</taxon>
        <taxon>Panicoideae</taxon>
        <taxon>Andropogonodae</taxon>
        <taxon>Paspaleae</taxon>
        <taxon>Paspalinae</taxon>
        <taxon>Paspalum</taxon>
    </lineage>
</organism>
<proteinExistence type="predicted"/>
<dbReference type="AlphaFoldDB" id="A0AAQ3URW4"/>
<gene>
    <name evidence="2" type="ORF">U9M48_040812</name>
</gene>
<reference evidence="2 3" key="1">
    <citation type="submission" date="2024-02" db="EMBL/GenBank/DDBJ databases">
        <title>High-quality chromosome-scale genome assembly of Pensacola bahiagrass (Paspalum notatum Flugge var. saurae).</title>
        <authorList>
            <person name="Vega J.M."/>
            <person name="Podio M."/>
            <person name="Orjuela J."/>
            <person name="Siena L.A."/>
            <person name="Pessino S.C."/>
            <person name="Combes M.C."/>
            <person name="Mariac C."/>
            <person name="Albertini E."/>
            <person name="Pupilli F."/>
            <person name="Ortiz J.P.A."/>
            <person name="Leblanc O."/>
        </authorList>
    </citation>
    <scope>NUCLEOTIDE SEQUENCE [LARGE SCALE GENOMIC DNA]</scope>
    <source>
        <strain evidence="2">R1</strain>
        <tissue evidence="2">Leaf</tissue>
    </source>
</reference>
<feature type="non-terminal residue" evidence="2">
    <location>
        <position position="177"/>
    </location>
</feature>
<keyword evidence="3" id="KW-1185">Reference proteome</keyword>